<keyword evidence="4" id="KW-0812">Transmembrane</keyword>
<evidence type="ECO:0000256" key="2">
    <source>
        <dbReference type="ARBA" id="ARBA00022837"/>
    </source>
</evidence>
<dbReference type="Pfam" id="PF25036">
    <property type="entry name" value="VPS13_VAB"/>
    <property type="match status" value="1"/>
</dbReference>
<feature type="region of interest" description="Disordered" evidence="3">
    <location>
        <begin position="2744"/>
        <end position="2770"/>
    </location>
</feature>
<organism evidence="7 8">
    <name type="scientific">Saprolegnia diclina (strain VS20)</name>
    <dbReference type="NCBI Taxonomy" id="1156394"/>
    <lineage>
        <taxon>Eukaryota</taxon>
        <taxon>Sar</taxon>
        <taxon>Stramenopiles</taxon>
        <taxon>Oomycota</taxon>
        <taxon>Saprolegniomycetes</taxon>
        <taxon>Saprolegniales</taxon>
        <taxon>Saprolegniaceae</taxon>
        <taxon>Saprolegnia</taxon>
    </lineage>
</organism>
<dbReference type="SUPFAM" id="SSF49562">
    <property type="entry name" value="C2 domain (Calcium/lipid-binding domain, CaLB)"/>
    <property type="match status" value="1"/>
</dbReference>
<feature type="domain" description="EF-hand" evidence="6">
    <location>
        <begin position="1344"/>
        <end position="1379"/>
    </location>
</feature>
<dbReference type="Pfam" id="PF13499">
    <property type="entry name" value="EF-hand_7"/>
    <property type="match status" value="2"/>
</dbReference>
<dbReference type="STRING" id="1156394.T0PMD4"/>
<dbReference type="Gene3D" id="1.10.238.10">
    <property type="entry name" value="EF-hand"/>
    <property type="match status" value="2"/>
</dbReference>
<keyword evidence="4" id="KW-1133">Transmembrane helix</keyword>
<dbReference type="SMART" id="SM00054">
    <property type="entry name" value="EFh"/>
    <property type="match status" value="4"/>
</dbReference>
<feature type="region of interest" description="Disordered" evidence="3">
    <location>
        <begin position="1660"/>
        <end position="1681"/>
    </location>
</feature>
<dbReference type="Proteomes" id="UP000030762">
    <property type="component" value="Unassembled WGS sequence"/>
</dbReference>
<dbReference type="InterPro" id="IPR009543">
    <property type="entry name" value="VPS13_VAB"/>
</dbReference>
<dbReference type="PROSITE" id="PS50004">
    <property type="entry name" value="C2"/>
    <property type="match status" value="1"/>
</dbReference>
<sequence>MLAWIPWQYAWRVAWYATAMTTTLLALLITVGDVVLTWAARRYGVLYVDKRIRISWSMLHGTLTIEHVALASALRPMVGPMLGLPADALVTRIRRLELCFPWLSMLVCLVRQRDSRLPLRVGLFLDGLHIELLMDSARKWRWKQPENKARFDADVEVAKSNRLALLEWWTSTILAKLAHFQKPVSTASNEYTLLAGVWGESLDTTLQRLSWPLAAIDAVLGSVALGVTNVCLVARPPPCAYAHNTTLTLQLEGLTLSATHDGDRPSMDARQLELTGLSLRTAADATDEAAAIEHPMLAPLALVLRLQMPPMLQGLHHAPKDVLVAVDLSPMRLDVVPDQIQTLLDVLRPRTEYGIWLAQAAAHDEAACNVMTEAMRDAYIADYRAKHTPETRPWYVRLQHRSRDAAAATARARRLAETEANTLATDILVLRQLALGWSVPSFGDALPRIPDELKAATDLTKFIETPLEHYNPALAVPSVLAALQLSLTWPRLVVSVWASPSSPLLRVSLDQLHLSLRQSMQPIAVDRRQLELDLVLASFGVDDTRQSPTNAYPHLLGRNPDCENMLSLQYTVDGTAATVGLTLASFSVLVILLPFFDAQSAFADALADDEETLVWRDADDIVATPTALVVYEVDAPKTVDPSLFGRTELTAAINVKGVEVCLLGDPSTHLSHQLAFTSDVAVAVKSTKYAESIQLTMIDVALQPCKIVLTDDGLDVTLPGLRTLLELEGDGVDLELNYELQFAHSEPSTRRLAPTHSSSTRAKGKWGLLQSAVKDAKITDDPSLMGKTLVLPSATGPRVDATRLLAMKVSDFALNVSKDDIGLFAAIQARVGAARIASDADVAATAARDARIQSQRAARLEAAKMARLQRQFMLLDKDGGGTLDHDEIFGLLEALVKDLGLTLDEMKACETALLNMVDADRSGDISFEEFQAAVDRDTIHYSMLHQGSLPLTGAEYIHPKLNRSHVPSINPSTGKATHLAENARLMVFWTKYVEQTGATTSSLNGQSPRVVQLKMVRTFKSYEFAQEAWTRLVNPGLAKPSEQSPWLLLPSHVMGEGAAAFEGLFNQHASSVATSIAQLEAAEATTTKTSFEQTPVFVLTSVATSFGGFYFRVVDSLLPAHVPALELAFEEVKIHGDCRMYEGNADAAKRALNVGTGSLCGSIYCKYYNTRARQLEPFIEYYPLRAVLKKEVGGDLACYVVSDQYLHINLTSAFMDAVNATTAAFYESDVVGSKEREHVKVLGGLCWMHNQLGSSLTYVIDLSGESRQELSDPMELHHDEYRVCKLKEEETAMKGELQDNMKEKEMRKAFRDADADQSGELEAQEVRSVLQSVLKSYASLSDADLEDQVAAFMALADTDNSGQVSWKEFQVALAKTRVMTQRTLRLEVPGYEPIYGIPLDVLGQDLILDLVPMILDAPFDDDEAKYEAAVTYLNQDDPSQDDITRAIYLLKQLPPTFKWTASYLSTYGASYLPRLLAVHISVDSTYGMTVSVSTAECIRNATSKLTQIVLFNDDGDVSWHNPAQANDERFYEVQGQSLLRIPLPLLEHGSFAIRQVGEVEWSNALPLSVTPGRSSASPVSNYLDIDGQPTTIECSKGTWAIHLLPQLVVQNTLPCDVEYQIVQAADVPGLELPPSLRLTLPPSGRRLSLASNASIGSLASMQSSRSMTAPKSSTKKPKKFKDPESAVLVPWFACVNDVNARCGRIESGRSMQISGLNLDESAYMRVRLAVPGDAPASRHWSAPFPVRVQLPKKAYASSADICVAPGEDAPTVRVAHSWDSVRTVDLFAPYWVQNHSGLELKLKVHHGSFCSTDGHMAYFGDHFDQVPLLLCAPEKASLSLQPFAETPPKHDHQSGLATHVRKYLPDFKRVPFSESIDLAAVGTRAQVSCGLTACVLGYEILAAPGQFQHTKILRLVPRFVIKNDVGRPLQLTPLTLHKGAPSQLPVETAKINVGLKPESALIVYKFVGKDSHVPGVRLRDALLAPPTLTEPGPWGPSLPLAEKSVASMWLRGPLSDAPIVELDVQPDGLSTFVTLRDRTRTPELRIENRSTQYAIRYAQLGVKHAEEIVLPPRSWHSYAWDMPIGKDVRLKVFVGSSRVPVLVEMQSVHRLERLTPDDGHIYLHGEVYIDGTTRVLAVGDGPVYHHDRRTLVPDAMFAMALEVGLHGLGVTIVDQTPREIMNITMEGLRMLSPAHSHSTTYELHHLQLDDMTPHTMYPIFLAPIDSGFNSHKREGWRAEHGEHPWLHLVIDSYYDGDMLIVDELSACIGSLALKINLDYALHVLDIFYSLFWPPQTYDEVVAAGIAAAAELLAHRVAWPDPSTLGQNMYVRACTVSSYVLQLVFNSDPDAADSYLLSLLGNTAGSILGGIAHVTPEFAIHPLIMADKFVYKDDLMYNIILWDCLVGNMLGQWYKVVGSLELMGDPVGLFNEITDGIALAARQTKRDFKGESDKKGQGAVILMQTLVGAPSDAIGKAANGFGDILKKATYSKNQEADHEPRHVPEGLLQGGVLLGKSLANGVSGLVTKPMQGAKDDGFKGFAKGVGQGTLGLVASPFIGTLGVIEKLSQSVHNTTHLMDDKDFDGTRRIARKLESAPLKSLSESNIISEMEVRIDRVTGLAMNYSVQVYVQLVELDGDGVPSRLVDKFKTDTLRNTAAPRFDQSRVVDVTSVDMALLFVVAHKRKPIPKKILGTLTLSIEDVYKHFHAMPSRFKSSALVKEKLKSRKVHGGSLFTAVVVGNDDADAKSSKKKKKKKVPTSTSTTAPVSSEPAWEATFNRASTLGSEMLLADAKDDRGSTESETKSAAPITEPLAFDLVADEGKPKIWLDIKYLNSMRT</sequence>
<feature type="domain" description="EF-hand" evidence="6">
    <location>
        <begin position="863"/>
        <end position="898"/>
    </location>
</feature>
<dbReference type="PROSITE" id="PS00018">
    <property type="entry name" value="EF_HAND_1"/>
    <property type="match status" value="4"/>
</dbReference>
<feature type="transmembrane region" description="Helical" evidence="4">
    <location>
        <begin position="13"/>
        <end position="40"/>
    </location>
</feature>
<dbReference type="SUPFAM" id="SSF47473">
    <property type="entry name" value="EF-hand"/>
    <property type="match status" value="1"/>
</dbReference>
<name>T0PMD4_SAPDV</name>
<dbReference type="InterPro" id="IPR011992">
    <property type="entry name" value="EF-hand-dom_pair"/>
</dbReference>
<evidence type="ECO:0000256" key="1">
    <source>
        <dbReference type="ARBA" id="ARBA00006545"/>
    </source>
</evidence>
<reference evidence="7 8" key="1">
    <citation type="submission" date="2012-04" db="EMBL/GenBank/DDBJ databases">
        <title>The Genome Sequence of Saprolegnia declina VS20.</title>
        <authorList>
            <consortium name="The Broad Institute Genome Sequencing Platform"/>
            <person name="Russ C."/>
            <person name="Nusbaum C."/>
            <person name="Tyler B."/>
            <person name="van West P."/>
            <person name="Dieguez-Uribeondo J."/>
            <person name="de Bruijn I."/>
            <person name="Tripathy S."/>
            <person name="Jiang R."/>
            <person name="Young S.K."/>
            <person name="Zeng Q."/>
            <person name="Gargeya S."/>
            <person name="Fitzgerald M."/>
            <person name="Haas B."/>
            <person name="Abouelleil A."/>
            <person name="Alvarado L."/>
            <person name="Arachchi H.M."/>
            <person name="Berlin A."/>
            <person name="Chapman S.B."/>
            <person name="Goldberg J."/>
            <person name="Griggs A."/>
            <person name="Gujja S."/>
            <person name="Hansen M."/>
            <person name="Howarth C."/>
            <person name="Imamovic A."/>
            <person name="Larimer J."/>
            <person name="McCowen C."/>
            <person name="Montmayeur A."/>
            <person name="Murphy C."/>
            <person name="Neiman D."/>
            <person name="Pearson M."/>
            <person name="Priest M."/>
            <person name="Roberts A."/>
            <person name="Saif S."/>
            <person name="Shea T."/>
            <person name="Sisk P."/>
            <person name="Sykes S."/>
            <person name="Wortman J."/>
            <person name="Nusbaum C."/>
            <person name="Birren B."/>
        </authorList>
    </citation>
    <scope>NUCLEOTIDE SEQUENCE [LARGE SCALE GENOMIC DNA]</scope>
    <source>
        <strain evidence="7 8">VS20</strain>
    </source>
</reference>
<dbReference type="PANTHER" id="PTHR16166">
    <property type="entry name" value="VACUOLAR PROTEIN SORTING-ASSOCIATED PROTEIN VPS13"/>
    <property type="match status" value="1"/>
</dbReference>
<dbReference type="OrthoDB" id="428159at2759"/>
<dbReference type="GeneID" id="19956358"/>
<dbReference type="InterPro" id="IPR035892">
    <property type="entry name" value="C2_domain_sf"/>
</dbReference>
<keyword evidence="8" id="KW-1185">Reference proteome</keyword>
<evidence type="ECO:0000313" key="8">
    <source>
        <dbReference type="Proteomes" id="UP000030762"/>
    </source>
</evidence>
<gene>
    <name evidence="7" type="ORF">SDRG_15631</name>
</gene>
<dbReference type="InterPro" id="IPR018247">
    <property type="entry name" value="EF_Hand_1_Ca_BS"/>
</dbReference>
<proteinExistence type="inferred from homology"/>
<dbReference type="GO" id="GO:0006623">
    <property type="term" value="P:protein targeting to vacuole"/>
    <property type="evidence" value="ECO:0007669"/>
    <property type="project" value="TreeGrafter"/>
</dbReference>
<feature type="compositionally biased region" description="Low complexity" evidence="3">
    <location>
        <begin position="2757"/>
        <end position="2768"/>
    </location>
</feature>
<protein>
    <submittedName>
        <fullName evidence="7">Uncharacterized protein</fullName>
    </submittedName>
</protein>
<dbReference type="InterPro" id="IPR000008">
    <property type="entry name" value="C2_dom"/>
</dbReference>
<keyword evidence="4" id="KW-0472">Membrane</keyword>
<evidence type="ECO:0000259" key="5">
    <source>
        <dbReference type="PROSITE" id="PS50004"/>
    </source>
</evidence>
<dbReference type="InterPro" id="IPR026847">
    <property type="entry name" value="VPS13"/>
</dbReference>
<dbReference type="PANTHER" id="PTHR16166:SF93">
    <property type="entry name" value="INTERMEMBRANE LIPID TRANSFER PROTEIN VPS13"/>
    <property type="match status" value="1"/>
</dbReference>
<dbReference type="OMA" id="PLMSIGQ"/>
<evidence type="ECO:0000256" key="3">
    <source>
        <dbReference type="SAM" id="MobiDB-lite"/>
    </source>
</evidence>
<dbReference type="Gene3D" id="2.60.40.150">
    <property type="entry name" value="C2 domain"/>
    <property type="match status" value="1"/>
</dbReference>
<accession>T0PMD4</accession>
<dbReference type="eggNOG" id="KOG1809">
    <property type="taxonomic scope" value="Eukaryota"/>
</dbReference>
<keyword evidence="2" id="KW-0106">Calcium</keyword>
<dbReference type="EMBL" id="JH767228">
    <property type="protein sequence ID" value="EQC26539.1"/>
    <property type="molecule type" value="Genomic_DNA"/>
</dbReference>
<dbReference type="CDD" id="cd00051">
    <property type="entry name" value="EFh"/>
    <property type="match status" value="2"/>
</dbReference>
<feature type="domain" description="C2" evidence="5">
    <location>
        <begin position="2590"/>
        <end position="2712"/>
    </location>
</feature>
<dbReference type="RefSeq" id="XP_008620032.1">
    <property type="nucleotide sequence ID" value="XM_008621810.1"/>
</dbReference>
<dbReference type="InParanoid" id="T0PMD4"/>
<dbReference type="GO" id="GO:0045053">
    <property type="term" value="P:protein retention in Golgi apparatus"/>
    <property type="evidence" value="ECO:0007669"/>
    <property type="project" value="TreeGrafter"/>
</dbReference>
<evidence type="ECO:0000256" key="4">
    <source>
        <dbReference type="SAM" id="Phobius"/>
    </source>
</evidence>
<feature type="compositionally biased region" description="Polar residues" evidence="3">
    <location>
        <begin position="1660"/>
        <end position="1669"/>
    </location>
</feature>
<comment type="similarity">
    <text evidence="1">Belongs to the VPS13 family.</text>
</comment>
<dbReference type="VEuPathDB" id="FungiDB:SDRG_15631"/>
<dbReference type="InterPro" id="IPR002048">
    <property type="entry name" value="EF_hand_dom"/>
</dbReference>
<dbReference type="GO" id="GO:0005509">
    <property type="term" value="F:calcium ion binding"/>
    <property type="evidence" value="ECO:0007669"/>
    <property type="project" value="InterPro"/>
</dbReference>
<feature type="domain" description="EF-hand" evidence="6">
    <location>
        <begin position="1301"/>
        <end position="1336"/>
    </location>
</feature>
<feature type="domain" description="EF-hand" evidence="6">
    <location>
        <begin position="905"/>
        <end position="940"/>
    </location>
</feature>
<evidence type="ECO:0000313" key="7">
    <source>
        <dbReference type="EMBL" id="EQC26539.1"/>
    </source>
</evidence>
<dbReference type="PROSITE" id="PS50222">
    <property type="entry name" value="EF_HAND_2"/>
    <property type="match status" value="4"/>
</dbReference>
<evidence type="ECO:0000259" key="6">
    <source>
        <dbReference type="PROSITE" id="PS50222"/>
    </source>
</evidence>